<evidence type="ECO:0000313" key="2">
    <source>
        <dbReference type="EMBL" id="KPM11396.1"/>
    </source>
</evidence>
<comment type="caution">
    <text evidence="2">The sequence shown here is derived from an EMBL/GenBank/DDBJ whole genome shotgun (WGS) entry which is preliminary data.</text>
</comment>
<accession>A0A132AK84</accession>
<reference evidence="2 3" key="1">
    <citation type="journal article" date="2015" name="Parasit. Vectors">
        <title>Draft genome of the scabies mite.</title>
        <authorList>
            <person name="Rider S.D.Jr."/>
            <person name="Morgan M.S."/>
            <person name="Arlian L.G."/>
        </authorList>
    </citation>
    <scope>NUCLEOTIDE SEQUENCE [LARGE SCALE GENOMIC DNA]</scope>
    <source>
        <strain evidence="2">Arlian Lab</strain>
    </source>
</reference>
<dbReference type="GO" id="GO:0032389">
    <property type="term" value="C:MutLalpha complex"/>
    <property type="evidence" value="ECO:0007669"/>
    <property type="project" value="TreeGrafter"/>
</dbReference>
<evidence type="ECO:0000313" key="3">
    <source>
        <dbReference type="Proteomes" id="UP000616769"/>
    </source>
</evidence>
<dbReference type="InterPro" id="IPR036890">
    <property type="entry name" value="HATPase_C_sf"/>
</dbReference>
<dbReference type="Gene3D" id="3.30.565.10">
    <property type="entry name" value="Histidine kinase-like ATPase, C-terminal domain"/>
    <property type="match status" value="1"/>
</dbReference>
<dbReference type="InterPro" id="IPR038973">
    <property type="entry name" value="MutL/Mlh/Pms-like"/>
</dbReference>
<name>A0A132AK84_SARSC</name>
<proteinExistence type="inferred from homology"/>
<protein>
    <submittedName>
        <fullName evidence="2">DNA mismatch repair protein mutL-like protein</fullName>
    </submittedName>
</protein>
<gene>
    <name evidence="2" type="ORF">QR98_0099670</name>
</gene>
<dbReference type="PANTHER" id="PTHR10073">
    <property type="entry name" value="DNA MISMATCH REPAIR PROTEIN MLH, PMS, MUTL"/>
    <property type="match status" value="1"/>
</dbReference>
<evidence type="ECO:0000256" key="1">
    <source>
        <dbReference type="ARBA" id="ARBA00006082"/>
    </source>
</evidence>
<dbReference type="GO" id="GO:0140664">
    <property type="term" value="F:ATP-dependent DNA damage sensor activity"/>
    <property type="evidence" value="ECO:0007669"/>
    <property type="project" value="InterPro"/>
</dbReference>
<dbReference type="VEuPathDB" id="VectorBase:SSCA000079"/>
<dbReference type="GO" id="GO:0016887">
    <property type="term" value="F:ATP hydrolysis activity"/>
    <property type="evidence" value="ECO:0007669"/>
    <property type="project" value="InterPro"/>
</dbReference>
<sequence>MEQKIRYNLINRLDQQIINKISAGEVIHRPMNVIKELMENRLVEMVCISIELNQKQNFSLDAGATNIQVTVKNGGMKQIIIQDNGCGINVEINLIAFVFHH</sequence>
<dbReference type="PANTHER" id="PTHR10073:SF12">
    <property type="entry name" value="DNA MISMATCH REPAIR PROTEIN MLH1"/>
    <property type="match status" value="1"/>
</dbReference>
<comment type="similarity">
    <text evidence="1">Belongs to the DNA mismatch repair MutL/HexB family.</text>
</comment>
<dbReference type="EMBL" id="JXLN01017096">
    <property type="protein sequence ID" value="KPM11396.1"/>
    <property type="molecule type" value="Genomic_DNA"/>
</dbReference>
<dbReference type="SUPFAM" id="SSF55874">
    <property type="entry name" value="ATPase domain of HSP90 chaperone/DNA topoisomerase II/histidine kinase"/>
    <property type="match status" value="1"/>
</dbReference>
<dbReference type="GO" id="GO:0006298">
    <property type="term" value="P:mismatch repair"/>
    <property type="evidence" value="ECO:0007669"/>
    <property type="project" value="InterPro"/>
</dbReference>
<organism evidence="2 3">
    <name type="scientific">Sarcoptes scabiei</name>
    <name type="common">Itch mite</name>
    <name type="synonym">Acarus scabiei</name>
    <dbReference type="NCBI Taxonomy" id="52283"/>
    <lineage>
        <taxon>Eukaryota</taxon>
        <taxon>Metazoa</taxon>
        <taxon>Ecdysozoa</taxon>
        <taxon>Arthropoda</taxon>
        <taxon>Chelicerata</taxon>
        <taxon>Arachnida</taxon>
        <taxon>Acari</taxon>
        <taxon>Acariformes</taxon>
        <taxon>Sarcoptiformes</taxon>
        <taxon>Astigmata</taxon>
        <taxon>Psoroptidia</taxon>
        <taxon>Sarcoptoidea</taxon>
        <taxon>Sarcoptidae</taxon>
        <taxon>Sarcoptinae</taxon>
        <taxon>Sarcoptes</taxon>
    </lineage>
</organism>
<dbReference type="AlphaFoldDB" id="A0A132AK84"/>
<dbReference type="Proteomes" id="UP000616769">
    <property type="component" value="Unassembled WGS sequence"/>
</dbReference>
<dbReference type="OrthoDB" id="10263226at2759"/>